<dbReference type="AlphaFoldDB" id="A0A7H9AWZ7"/>
<protein>
    <recommendedName>
        <fullName evidence="7">Peroxisomal membrane protein PMP27</fullName>
    </recommendedName>
</protein>
<organism evidence="5 6">
    <name type="scientific">Zygotorulaspora mrakii</name>
    <name type="common">Zygosaccharomyces mrakii</name>
    <dbReference type="NCBI Taxonomy" id="42260"/>
    <lineage>
        <taxon>Eukaryota</taxon>
        <taxon>Fungi</taxon>
        <taxon>Dikarya</taxon>
        <taxon>Ascomycota</taxon>
        <taxon>Saccharomycotina</taxon>
        <taxon>Saccharomycetes</taxon>
        <taxon>Saccharomycetales</taxon>
        <taxon>Saccharomycetaceae</taxon>
        <taxon>Zygotorulaspora</taxon>
    </lineage>
</organism>
<dbReference type="InterPro" id="IPR008733">
    <property type="entry name" value="PEX11"/>
</dbReference>
<evidence type="ECO:0000256" key="2">
    <source>
        <dbReference type="ARBA" id="ARBA00023136"/>
    </source>
</evidence>
<comment type="subcellular location">
    <subcellularLocation>
        <location evidence="4">Peroxisome membrane</location>
    </subcellularLocation>
</comment>
<keyword evidence="1" id="KW-0962">Peroxisome biogenesis</keyword>
<dbReference type="PANTHER" id="PTHR12652">
    <property type="entry name" value="PEROXISOMAL BIOGENESIS FACTOR 11"/>
    <property type="match status" value="1"/>
</dbReference>
<dbReference type="EMBL" id="CP058604">
    <property type="protein sequence ID" value="QLG70940.1"/>
    <property type="molecule type" value="Genomic_DNA"/>
</dbReference>
<dbReference type="GO" id="GO:0005778">
    <property type="term" value="C:peroxisomal membrane"/>
    <property type="evidence" value="ECO:0007669"/>
    <property type="project" value="UniProtKB-SubCell"/>
</dbReference>
<dbReference type="GeneID" id="59234577"/>
<evidence type="ECO:0000256" key="1">
    <source>
        <dbReference type="ARBA" id="ARBA00022593"/>
    </source>
</evidence>
<evidence type="ECO:0000313" key="5">
    <source>
        <dbReference type="EMBL" id="QLG70940.1"/>
    </source>
</evidence>
<dbReference type="RefSeq" id="XP_037142668.1">
    <property type="nucleotide sequence ID" value="XM_037286773.1"/>
</dbReference>
<gene>
    <name evidence="5" type="ORF">HG535_0A08870</name>
</gene>
<proteinExistence type="predicted"/>
<accession>A0A7H9AWZ7</accession>
<keyword evidence="6" id="KW-1185">Reference proteome</keyword>
<evidence type="ECO:0000256" key="4">
    <source>
        <dbReference type="ARBA" id="ARBA00046271"/>
    </source>
</evidence>
<evidence type="ECO:0000313" key="6">
    <source>
        <dbReference type="Proteomes" id="UP000509704"/>
    </source>
</evidence>
<keyword evidence="2" id="KW-0472">Membrane</keyword>
<keyword evidence="3" id="KW-0576">Peroxisome</keyword>
<dbReference type="PANTHER" id="PTHR12652:SF50">
    <property type="entry name" value="PEROXIN 11"/>
    <property type="match status" value="1"/>
</dbReference>
<reference evidence="5 6" key="1">
    <citation type="submission" date="2020-07" db="EMBL/GenBank/DDBJ databases">
        <title>The yeast mating-type switching endonuclease HO is a domesticated member of an unorthodox homing genetic element family.</title>
        <authorList>
            <person name="Coughlan A.Y."/>
            <person name="Lombardi L."/>
            <person name="Braun-Galleani S."/>
            <person name="Martos A.R."/>
            <person name="Galeote V."/>
            <person name="Bigey F."/>
            <person name="Dequin S."/>
            <person name="Byrne K.P."/>
            <person name="Wolfe K.H."/>
        </authorList>
    </citation>
    <scope>NUCLEOTIDE SEQUENCE [LARGE SCALE GENOMIC DNA]</scope>
    <source>
        <strain evidence="5 6">NRRL Y-6702</strain>
    </source>
</reference>
<sequence>MVYDTVVYHPSLTRLIKFLDSSAGREKVLRLLQYLSRFLAVQQSSLLAKQLQAQFTFVRKILRFLKPLNHLQAAAKFYDNKLSGDSLIRYANIVKNLAYAGYLTLDQVNLLRILKIIPVTPLSGKKIPRWTNICWFIGLLSGIVLDLRNMHLSQTRILALLSEQEKADTDDKKLLNTAYKQRYAATRRLIWDAIDSFIVLNNLNYLHNQDGYIALGGIATSLFGLQDLWKAASKN</sequence>
<dbReference type="OrthoDB" id="411017at2759"/>
<dbReference type="Pfam" id="PF05648">
    <property type="entry name" value="PEX11"/>
    <property type="match status" value="1"/>
</dbReference>
<dbReference type="GO" id="GO:0016559">
    <property type="term" value="P:peroxisome fission"/>
    <property type="evidence" value="ECO:0007669"/>
    <property type="project" value="InterPro"/>
</dbReference>
<dbReference type="KEGG" id="zmk:HG535_0A08870"/>
<dbReference type="Proteomes" id="UP000509704">
    <property type="component" value="Chromosome 1"/>
</dbReference>
<evidence type="ECO:0008006" key="7">
    <source>
        <dbReference type="Google" id="ProtNLM"/>
    </source>
</evidence>
<evidence type="ECO:0000256" key="3">
    <source>
        <dbReference type="ARBA" id="ARBA00023140"/>
    </source>
</evidence>
<name>A0A7H9AWZ7_ZYGMR</name>